<sequence>MTLHWWHVAISYALTLAVFGGLAIGAAARHRAAKRLLAELDPRGDRP</sequence>
<feature type="transmembrane region" description="Helical" evidence="12">
    <location>
        <begin position="6"/>
        <end position="28"/>
    </location>
</feature>
<protein>
    <recommendedName>
        <fullName evidence="4 12">Heme exporter protein D</fullName>
    </recommendedName>
</protein>
<reference evidence="13 14" key="1">
    <citation type="submission" date="2020-03" db="EMBL/GenBank/DDBJ databases">
        <authorList>
            <person name="Sun Q."/>
        </authorList>
    </citation>
    <scope>NUCLEOTIDE SEQUENCE [LARGE SCALE GENOMIC DNA]</scope>
    <source>
        <strain evidence="13 14">JC162</strain>
    </source>
</reference>
<keyword evidence="11 12" id="KW-0472">Membrane</keyword>
<dbReference type="EMBL" id="JABBKX010000002">
    <property type="protein sequence ID" value="NMJ41187.1"/>
    <property type="molecule type" value="Genomic_DNA"/>
</dbReference>
<evidence type="ECO:0000256" key="8">
    <source>
        <dbReference type="ARBA" id="ARBA00022692"/>
    </source>
</evidence>
<organism evidence="13 14">
    <name type="scientific">Neoroseomonas marina</name>
    <dbReference type="NCBI Taxonomy" id="1232220"/>
    <lineage>
        <taxon>Bacteria</taxon>
        <taxon>Pseudomonadati</taxon>
        <taxon>Pseudomonadota</taxon>
        <taxon>Alphaproteobacteria</taxon>
        <taxon>Acetobacterales</taxon>
        <taxon>Acetobacteraceae</taxon>
        <taxon>Neoroseomonas</taxon>
    </lineage>
</organism>
<comment type="similarity">
    <text evidence="3 12">Belongs to the CcmD/CycX/HelD family.</text>
</comment>
<comment type="function">
    <text evidence="1 12">Required for the export of heme to the periplasm for the biogenesis of c-type cytochromes.</text>
</comment>
<comment type="caution">
    <text evidence="13">The sequence shown here is derived from an EMBL/GenBank/DDBJ whole genome shotgun (WGS) entry which is preliminary data.</text>
</comment>
<keyword evidence="6 12" id="KW-1003">Cell membrane</keyword>
<keyword evidence="8 12" id="KW-0812">Transmembrane</keyword>
<evidence type="ECO:0000256" key="7">
    <source>
        <dbReference type="ARBA" id="ARBA00022519"/>
    </source>
</evidence>
<evidence type="ECO:0000313" key="14">
    <source>
        <dbReference type="Proteomes" id="UP000548582"/>
    </source>
</evidence>
<dbReference type="GO" id="GO:0017004">
    <property type="term" value="P:cytochrome complex assembly"/>
    <property type="evidence" value="ECO:0007669"/>
    <property type="project" value="UniProtKB-KW"/>
</dbReference>
<gene>
    <name evidence="13" type="primary">ccmD</name>
    <name evidence="13" type="ORF">GWK16_08045</name>
</gene>
<evidence type="ECO:0000256" key="1">
    <source>
        <dbReference type="ARBA" id="ARBA00002442"/>
    </source>
</evidence>
<dbReference type="InterPro" id="IPR007078">
    <property type="entry name" value="Haem_export_protD_CcmD"/>
</dbReference>
<evidence type="ECO:0000256" key="2">
    <source>
        <dbReference type="ARBA" id="ARBA00004377"/>
    </source>
</evidence>
<keyword evidence="14" id="KW-1185">Reference proteome</keyword>
<evidence type="ECO:0000256" key="10">
    <source>
        <dbReference type="ARBA" id="ARBA00022989"/>
    </source>
</evidence>
<dbReference type="GO" id="GO:0005886">
    <property type="term" value="C:plasma membrane"/>
    <property type="evidence" value="ECO:0007669"/>
    <property type="project" value="UniProtKB-SubCell"/>
</dbReference>
<evidence type="ECO:0000256" key="12">
    <source>
        <dbReference type="RuleBase" id="RU363101"/>
    </source>
</evidence>
<dbReference type="RefSeq" id="WP_168041936.1">
    <property type="nucleotide sequence ID" value="NZ_JABBKX010000002.1"/>
</dbReference>
<evidence type="ECO:0000256" key="5">
    <source>
        <dbReference type="ARBA" id="ARBA00022448"/>
    </source>
</evidence>
<evidence type="ECO:0000256" key="11">
    <source>
        <dbReference type="ARBA" id="ARBA00023136"/>
    </source>
</evidence>
<accession>A0A848ECE1</accession>
<evidence type="ECO:0000313" key="13">
    <source>
        <dbReference type="EMBL" id="NMJ41187.1"/>
    </source>
</evidence>
<keyword evidence="7 12" id="KW-0997">Cell inner membrane</keyword>
<evidence type="ECO:0000256" key="6">
    <source>
        <dbReference type="ARBA" id="ARBA00022475"/>
    </source>
</evidence>
<comment type="subcellular location">
    <subcellularLocation>
        <location evidence="2 12">Cell inner membrane</location>
        <topology evidence="2 12">Single-pass membrane protein</topology>
    </subcellularLocation>
</comment>
<dbReference type="Proteomes" id="UP000548582">
    <property type="component" value="Unassembled WGS sequence"/>
</dbReference>
<evidence type="ECO:0000256" key="4">
    <source>
        <dbReference type="ARBA" id="ARBA00016461"/>
    </source>
</evidence>
<dbReference type="GO" id="GO:0015886">
    <property type="term" value="P:heme transport"/>
    <property type="evidence" value="ECO:0007669"/>
    <property type="project" value="InterPro"/>
</dbReference>
<evidence type="ECO:0000256" key="3">
    <source>
        <dbReference type="ARBA" id="ARBA00008741"/>
    </source>
</evidence>
<keyword evidence="5 12" id="KW-0813">Transport</keyword>
<dbReference type="Pfam" id="PF04995">
    <property type="entry name" value="CcmD"/>
    <property type="match status" value="1"/>
</dbReference>
<keyword evidence="9 12" id="KW-0201">Cytochrome c-type biogenesis</keyword>
<dbReference type="AlphaFoldDB" id="A0A848ECE1"/>
<keyword evidence="10 12" id="KW-1133">Transmembrane helix</keyword>
<name>A0A848ECE1_9PROT</name>
<proteinExistence type="inferred from homology"/>
<evidence type="ECO:0000256" key="9">
    <source>
        <dbReference type="ARBA" id="ARBA00022748"/>
    </source>
</evidence>